<name>A0AAE3RB20_9BACT</name>
<protein>
    <submittedName>
        <fullName evidence="2">Uncharacterized protein</fullName>
    </submittedName>
</protein>
<feature type="transmembrane region" description="Helical" evidence="1">
    <location>
        <begin position="65"/>
        <end position="84"/>
    </location>
</feature>
<proteinExistence type="predicted"/>
<feature type="transmembrane region" description="Helical" evidence="1">
    <location>
        <begin position="20"/>
        <end position="45"/>
    </location>
</feature>
<keyword evidence="1" id="KW-1133">Transmembrane helix</keyword>
<keyword evidence="1" id="KW-0472">Membrane</keyword>
<sequence>MKRWALEEMYEGAIFNQWYLIISAWVFSFILLFTIIKLCKALGFFQYSDPKKQEAYVEWLDTEGMFYACLYFLAALIVAFQLFMTWKKIDTKILDTPPPYSEYN</sequence>
<comment type="caution">
    <text evidence="2">The sequence shown here is derived from an EMBL/GenBank/DDBJ whole genome shotgun (WGS) entry which is preliminary data.</text>
</comment>
<gene>
    <name evidence="2" type="ORF">QNI22_29510</name>
</gene>
<evidence type="ECO:0000313" key="3">
    <source>
        <dbReference type="Proteomes" id="UP001232063"/>
    </source>
</evidence>
<dbReference type="AlphaFoldDB" id="A0AAE3RB20"/>
<keyword evidence="1" id="KW-0812">Transmembrane</keyword>
<dbReference type="EMBL" id="JASJOU010000013">
    <property type="protein sequence ID" value="MDJ1504837.1"/>
    <property type="molecule type" value="Genomic_DNA"/>
</dbReference>
<organism evidence="2 3">
    <name type="scientific">Xanthocytophaga agilis</name>
    <dbReference type="NCBI Taxonomy" id="3048010"/>
    <lineage>
        <taxon>Bacteria</taxon>
        <taxon>Pseudomonadati</taxon>
        <taxon>Bacteroidota</taxon>
        <taxon>Cytophagia</taxon>
        <taxon>Cytophagales</taxon>
        <taxon>Rhodocytophagaceae</taxon>
        <taxon>Xanthocytophaga</taxon>
    </lineage>
</organism>
<evidence type="ECO:0000256" key="1">
    <source>
        <dbReference type="SAM" id="Phobius"/>
    </source>
</evidence>
<dbReference type="Proteomes" id="UP001232063">
    <property type="component" value="Unassembled WGS sequence"/>
</dbReference>
<accession>A0AAE3RB20</accession>
<evidence type="ECO:0000313" key="2">
    <source>
        <dbReference type="EMBL" id="MDJ1504837.1"/>
    </source>
</evidence>
<reference evidence="2" key="1">
    <citation type="submission" date="2023-05" db="EMBL/GenBank/DDBJ databases">
        <authorList>
            <person name="Zhang X."/>
        </authorList>
    </citation>
    <scope>NUCLEOTIDE SEQUENCE</scope>
    <source>
        <strain evidence="2">BD1B2-1</strain>
    </source>
</reference>
<keyword evidence="3" id="KW-1185">Reference proteome</keyword>